<evidence type="ECO:0000256" key="1">
    <source>
        <dbReference type="ARBA" id="ARBA00022737"/>
    </source>
</evidence>
<dbReference type="InterPro" id="IPR011990">
    <property type="entry name" value="TPR-like_helical_dom_sf"/>
</dbReference>
<dbReference type="InterPro" id="IPR018834">
    <property type="entry name" value="DNA/RNA-bd_Est1-type"/>
</dbReference>
<gene>
    <name evidence="4" type="ORF">CJ030_MR2G006990</name>
</gene>
<dbReference type="PANTHER" id="PTHR15696">
    <property type="entry name" value="SMG-7 SUPPRESSOR WITH MORPHOLOGICAL EFFECT ON GENITALIA PROTEIN 7"/>
    <property type="match status" value="1"/>
</dbReference>
<dbReference type="SUPFAM" id="SSF48452">
    <property type="entry name" value="TPR-like"/>
    <property type="match status" value="1"/>
</dbReference>
<accession>A0A6A1W9L2</accession>
<evidence type="ECO:0000259" key="3">
    <source>
        <dbReference type="Pfam" id="PF10374"/>
    </source>
</evidence>
<comment type="caution">
    <text evidence="4">The sequence shown here is derived from an EMBL/GenBank/DDBJ whole genome shotgun (WGS) entry which is preliminary data.</text>
</comment>
<dbReference type="PANTHER" id="PTHR15696:SF0">
    <property type="entry name" value="TELOMERASE-BINDING PROTEIN EST1A"/>
    <property type="match status" value="1"/>
</dbReference>
<protein>
    <submittedName>
        <fullName evidence="4">Protein SMG7L</fullName>
    </submittedName>
</protein>
<dbReference type="Gene3D" id="1.25.40.10">
    <property type="entry name" value="Tetratricopeptide repeat domain"/>
    <property type="match status" value="1"/>
</dbReference>
<dbReference type="Pfam" id="PF10373">
    <property type="entry name" value="EST1_DNA_bind"/>
    <property type="match status" value="1"/>
</dbReference>
<reference evidence="4 5" key="1">
    <citation type="journal article" date="2019" name="Plant Biotechnol. J.">
        <title>The red bayberry genome and genetic basis of sex determination.</title>
        <authorList>
            <person name="Jia H.M."/>
            <person name="Jia H.J."/>
            <person name="Cai Q.L."/>
            <person name="Wang Y."/>
            <person name="Zhao H.B."/>
            <person name="Yang W.F."/>
            <person name="Wang G.Y."/>
            <person name="Li Y.H."/>
            <person name="Zhan D.L."/>
            <person name="Shen Y.T."/>
            <person name="Niu Q.F."/>
            <person name="Chang L."/>
            <person name="Qiu J."/>
            <person name="Zhao L."/>
            <person name="Xie H.B."/>
            <person name="Fu W.Y."/>
            <person name="Jin J."/>
            <person name="Li X.W."/>
            <person name="Jiao Y."/>
            <person name="Zhou C.C."/>
            <person name="Tu T."/>
            <person name="Chai C.Y."/>
            <person name="Gao J.L."/>
            <person name="Fan L.J."/>
            <person name="van de Weg E."/>
            <person name="Wang J.Y."/>
            <person name="Gao Z.S."/>
        </authorList>
    </citation>
    <scope>NUCLEOTIDE SEQUENCE [LARGE SCALE GENOMIC DNA]</scope>
    <source>
        <tissue evidence="4">Leaves</tissue>
    </source>
</reference>
<feature type="domain" description="DNA/RNA-binding" evidence="2">
    <location>
        <begin position="202"/>
        <end position="515"/>
    </location>
</feature>
<dbReference type="GO" id="GO:0000184">
    <property type="term" value="P:nuclear-transcribed mRNA catabolic process, nonsense-mediated decay"/>
    <property type="evidence" value="ECO:0007669"/>
    <property type="project" value="TreeGrafter"/>
</dbReference>
<dbReference type="Proteomes" id="UP000516437">
    <property type="component" value="Chromosome 2"/>
</dbReference>
<evidence type="ECO:0000313" key="5">
    <source>
        <dbReference type="Proteomes" id="UP000516437"/>
    </source>
</evidence>
<dbReference type="GO" id="GO:0005697">
    <property type="term" value="C:telomerase holoenzyme complex"/>
    <property type="evidence" value="ECO:0007669"/>
    <property type="project" value="TreeGrafter"/>
</dbReference>
<dbReference type="AlphaFoldDB" id="A0A6A1W9L2"/>
<feature type="domain" description="Telomerase activating protein Est1-like N-terminal" evidence="3">
    <location>
        <begin position="70"/>
        <end position="190"/>
    </location>
</feature>
<dbReference type="GO" id="GO:0042162">
    <property type="term" value="F:telomeric DNA binding"/>
    <property type="evidence" value="ECO:0007669"/>
    <property type="project" value="TreeGrafter"/>
</dbReference>
<name>A0A6A1W9L2_9ROSI</name>
<dbReference type="InterPro" id="IPR045153">
    <property type="entry name" value="Est1/Ebs1-like"/>
</dbReference>
<keyword evidence="5" id="KW-1185">Reference proteome</keyword>
<dbReference type="Pfam" id="PF10374">
    <property type="entry name" value="EST1"/>
    <property type="match status" value="1"/>
</dbReference>
<dbReference type="EMBL" id="RXIC02000020">
    <property type="protein sequence ID" value="KAB1221954.1"/>
    <property type="molecule type" value="Genomic_DNA"/>
</dbReference>
<dbReference type="InterPro" id="IPR019458">
    <property type="entry name" value="Est1-like_N"/>
</dbReference>
<evidence type="ECO:0000313" key="4">
    <source>
        <dbReference type="EMBL" id="KAB1221954.1"/>
    </source>
</evidence>
<keyword evidence="1" id="KW-0677">Repeat</keyword>
<proteinExistence type="predicted"/>
<dbReference type="OrthoDB" id="69928at2759"/>
<dbReference type="GO" id="GO:0070034">
    <property type="term" value="F:telomerase RNA binding"/>
    <property type="evidence" value="ECO:0007669"/>
    <property type="project" value="TreeGrafter"/>
</dbReference>
<sequence>MTTNSLVPLTEQREKLILLTEVGNLERQLWALIYTKNLLHSDVQNLYCKVRSSYEKIILDDHELVELQDVEYCLWKLHYKHIDEFRKIIKKSSVNGESTKLVMTQNAANVQRSDDKYVAAFKSFLSEATEFYENLIVKVKNCYSLPEDSSYRRHDVSISVEPKKRQKFQFLCHRFLVCLGDIARYQEQYENADVQNHNWSVAASHYLEATMVWPDSGNPHNQLAVLATYVGDEFLALYHCVRSLAVKEPFPDAWDNLILLFERNKSSHLPCLHREIHFDFLKPSERSNVKDNPQASDDSSNCNMLKTEHSCSVETDLWSLLIRTMSFFFIQSSLEEFPCAFASAMRELDALMALDDTKLNAALESYYCLNSARTCPLRALQVASILIFILENLIHHPLERSIDKNDTEQIVWTQFAITATFIFMGRLVDRCLKASQLDLFPLLPAVLVFVEWLVGMLDEVKTYEVDEKCRSAMAYFFGVFIGLLKQFNAKRGEAMSADRTSLWEDYELRGFAPVAIAQASLDFSTPCKNRDSFQSGAESRACRIINAAIRIAERSNDSGKWILYNKAGRKFYVGESNEVPERKESEKPESYNSDLTVKDPNLHIYLATKECEEEILKANRSNPGVNGKSIAPEEEEVILFKPLTRYNSAPFYTSIAINSHMPPKDSGDENIPSDECLRRATSLLIAHDQGHSDSLAFRSDVTNFRQHNSSKHQEAHMKETLAHPLLEIPISAGPPSLSAWVLNSGSLINEREKGTGNASKYSLKPIEEMASTSLAGLSISKNEDSVITYEHEYPTTNYSSPRYLPPAPSAPLLPDNAVWFSGIQSSFADSRTFGGIGEANNFNGASQMTSPSDWIATHGPPDYGPSARGVMDNYPPSRQMTSSEWLRQYRENHNIEQANSWVRPGHCYAPRNVGNFQDHEASKFGVFDRWGNPVTYNPSVYMESPPLHQAFPLYYGAEEDRREKLFHGYQRPSPLGYDPVTNLRIEPQPLLQYLKQKEWLLQQDPALRGPAYMGN</sequence>
<dbReference type="FunFam" id="1.25.40.10:FF:000225">
    <property type="entry name" value="Protein SMG7"/>
    <property type="match status" value="1"/>
</dbReference>
<evidence type="ECO:0000259" key="2">
    <source>
        <dbReference type="Pfam" id="PF10373"/>
    </source>
</evidence>
<organism evidence="4 5">
    <name type="scientific">Morella rubra</name>
    <name type="common">Chinese bayberry</name>
    <dbReference type="NCBI Taxonomy" id="262757"/>
    <lineage>
        <taxon>Eukaryota</taxon>
        <taxon>Viridiplantae</taxon>
        <taxon>Streptophyta</taxon>
        <taxon>Embryophyta</taxon>
        <taxon>Tracheophyta</taxon>
        <taxon>Spermatophyta</taxon>
        <taxon>Magnoliopsida</taxon>
        <taxon>eudicotyledons</taxon>
        <taxon>Gunneridae</taxon>
        <taxon>Pentapetalae</taxon>
        <taxon>rosids</taxon>
        <taxon>fabids</taxon>
        <taxon>Fagales</taxon>
        <taxon>Myricaceae</taxon>
        <taxon>Morella</taxon>
    </lineage>
</organism>